<evidence type="ECO:0000313" key="2">
    <source>
        <dbReference type="EMBL" id="GJT41537.1"/>
    </source>
</evidence>
<reference evidence="2" key="1">
    <citation type="journal article" date="2022" name="Int. J. Mol. Sci.">
        <title>Draft Genome of Tanacetum Coccineum: Genomic Comparison of Closely Related Tanacetum-Family Plants.</title>
        <authorList>
            <person name="Yamashiro T."/>
            <person name="Shiraishi A."/>
            <person name="Nakayama K."/>
            <person name="Satake H."/>
        </authorList>
    </citation>
    <scope>NUCLEOTIDE SEQUENCE</scope>
</reference>
<comment type="caution">
    <text evidence="2">The sequence shown here is derived from an EMBL/GenBank/DDBJ whole genome shotgun (WGS) entry which is preliminary data.</text>
</comment>
<proteinExistence type="predicted"/>
<feature type="region of interest" description="Disordered" evidence="1">
    <location>
        <begin position="197"/>
        <end position="246"/>
    </location>
</feature>
<gene>
    <name evidence="2" type="ORF">Tco_0941402</name>
</gene>
<keyword evidence="3" id="KW-1185">Reference proteome</keyword>
<feature type="compositionally biased region" description="Polar residues" evidence="1">
    <location>
        <begin position="224"/>
        <end position="238"/>
    </location>
</feature>
<evidence type="ECO:0000313" key="3">
    <source>
        <dbReference type="Proteomes" id="UP001151760"/>
    </source>
</evidence>
<evidence type="ECO:0000256" key="1">
    <source>
        <dbReference type="SAM" id="MobiDB-lite"/>
    </source>
</evidence>
<dbReference type="EMBL" id="BQNB010015571">
    <property type="protein sequence ID" value="GJT41537.1"/>
    <property type="molecule type" value="Genomic_DNA"/>
</dbReference>
<organism evidence="2 3">
    <name type="scientific">Tanacetum coccineum</name>
    <dbReference type="NCBI Taxonomy" id="301880"/>
    <lineage>
        <taxon>Eukaryota</taxon>
        <taxon>Viridiplantae</taxon>
        <taxon>Streptophyta</taxon>
        <taxon>Embryophyta</taxon>
        <taxon>Tracheophyta</taxon>
        <taxon>Spermatophyta</taxon>
        <taxon>Magnoliopsida</taxon>
        <taxon>eudicotyledons</taxon>
        <taxon>Gunneridae</taxon>
        <taxon>Pentapetalae</taxon>
        <taxon>asterids</taxon>
        <taxon>campanulids</taxon>
        <taxon>Asterales</taxon>
        <taxon>Asteraceae</taxon>
        <taxon>Asteroideae</taxon>
        <taxon>Anthemideae</taxon>
        <taxon>Anthemidinae</taxon>
        <taxon>Tanacetum</taxon>
    </lineage>
</organism>
<feature type="compositionally biased region" description="Basic and acidic residues" evidence="1">
    <location>
        <begin position="202"/>
        <end position="221"/>
    </location>
</feature>
<accession>A0ABQ5DT53</accession>
<sequence>MGTIIMLKNLFREIVREGFQDLKQKGGVDNTRSQVGKRFKIEDKEERSRHQNMAVEWNYTSVQWNGDANNKEDISGAPYYLPASRGADDSALLSRLLFNKIPGVPSSYYSRGRKRQDGECVKNENSKGNTSNYQDLSVYIANEANDAGTRDYLVGRKLRTRWLEDHKFYEAVILDYNPLQVCATFICFKGTDIAKISRKRSKPDNHGHGNGKENTRAERMLSKVNKSQTLVNQSQPLNDKNPKIPN</sequence>
<dbReference type="Proteomes" id="UP001151760">
    <property type="component" value="Unassembled WGS sequence"/>
</dbReference>
<name>A0ABQ5DT53_9ASTR</name>
<reference evidence="2" key="2">
    <citation type="submission" date="2022-01" db="EMBL/GenBank/DDBJ databases">
        <authorList>
            <person name="Yamashiro T."/>
            <person name="Shiraishi A."/>
            <person name="Satake H."/>
            <person name="Nakayama K."/>
        </authorList>
    </citation>
    <scope>NUCLEOTIDE SEQUENCE</scope>
</reference>
<protein>
    <submittedName>
        <fullName evidence="2">Uncharacterized protein</fullName>
    </submittedName>
</protein>